<dbReference type="Gene3D" id="1.10.357.10">
    <property type="entry name" value="Tetracycline Repressor, domain 2"/>
    <property type="match status" value="1"/>
</dbReference>
<dbReference type="InterPro" id="IPR009057">
    <property type="entry name" value="Homeodomain-like_sf"/>
</dbReference>
<evidence type="ECO:0000259" key="4">
    <source>
        <dbReference type="PROSITE" id="PS50977"/>
    </source>
</evidence>
<name>A0ABN1UV02_9ACTN</name>
<dbReference type="InterPro" id="IPR001647">
    <property type="entry name" value="HTH_TetR"/>
</dbReference>
<reference evidence="5 6" key="1">
    <citation type="journal article" date="2019" name="Int. J. Syst. Evol. Microbiol.">
        <title>The Global Catalogue of Microorganisms (GCM) 10K type strain sequencing project: providing services to taxonomists for standard genome sequencing and annotation.</title>
        <authorList>
            <consortium name="The Broad Institute Genomics Platform"/>
            <consortium name="The Broad Institute Genome Sequencing Center for Infectious Disease"/>
            <person name="Wu L."/>
            <person name="Ma J."/>
        </authorList>
    </citation>
    <scope>NUCLEOTIDE SEQUENCE [LARGE SCALE GENOMIC DNA]</scope>
    <source>
        <strain evidence="5 6">JCM 12696</strain>
    </source>
</reference>
<dbReference type="InterPro" id="IPR023772">
    <property type="entry name" value="DNA-bd_HTH_TetR-type_CS"/>
</dbReference>
<dbReference type="PANTHER" id="PTHR30055">
    <property type="entry name" value="HTH-TYPE TRANSCRIPTIONAL REGULATOR RUTR"/>
    <property type="match status" value="1"/>
</dbReference>
<dbReference type="InterPro" id="IPR041674">
    <property type="entry name" value="TetR_C_22"/>
</dbReference>
<dbReference type="PANTHER" id="PTHR30055:SF226">
    <property type="entry name" value="HTH-TYPE TRANSCRIPTIONAL REGULATOR PKSA"/>
    <property type="match status" value="1"/>
</dbReference>
<feature type="region of interest" description="Disordered" evidence="3">
    <location>
        <begin position="1"/>
        <end position="33"/>
    </location>
</feature>
<evidence type="ECO:0000313" key="5">
    <source>
        <dbReference type="EMBL" id="GAA1168821.1"/>
    </source>
</evidence>
<dbReference type="Proteomes" id="UP001501371">
    <property type="component" value="Unassembled WGS sequence"/>
</dbReference>
<dbReference type="Pfam" id="PF00440">
    <property type="entry name" value="TetR_N"/>
    <property type="match status" value="1"/>
</dbReference>
<sequence length="230" mass="25171">MPEANSDDAEGTRRKVPDPAAATARPRRRQARGERRIAQILDAAATVFSTAGYTGASTNAIAREAGISPGTLYQFFPNKEAIAVELGDQLLRRWRATYGRALTPAHLELPLEELLEAVLDPLIRFNHENPAFGVLMHGPDVPGKIAMDHADLHSSLLPQVEGILSGYLSEASPAEVSRIARLAFATFKAGLDLTLSVEPDERDAYITELKTLLFRYLQPLVEDCRTRPAS</sequence>
<evidence type="ECO:0000256" key="2">
    <source>
        <dbReference type="PROSITE-ProRule" id="PRU00335"/>
    </source>
</evidence>
<dbReference type="EMBL" id="BAAAKV010000021">
    <property type="protein sequence ID" value="GAA1168821.1"/>
    <property type="molecule type" value="Genomic_DNA"/>
</dbReference>
<gene>
    <name evidence="5" type="ORF">GCM10009654_27580</name>
</gene>
<accession>A0ABN1UV02</accession>
<dbReference type="RefSeq" id="WP_344275198.1">
    <property type="nucleotide sequence ID" value="NZ_BAAAKV010000021.1"/>
</dbReference>
<keyword evidence="1 2" id="KW-0238">DNA-binding</keyword>
<dbReference type="PRINTS" id="PR00455">
    <property type="entry name" value="HTHTETR"/>
</dbReference>
<protein>
    <submittedName>
        <fullName evidence="5">TetR/AcrR family transcriptional regulator</fullName>
    </submittedName>
</protein>
<dbReference type="Pfam" id="PF17928">
    <property type="entry name" value="TetR_C_22"/>
    <property type="match status" value="1"/>
</dbReference>
<dbReference type="InterPro" id="IPR050109">
    <property type="entry name" value="HTH-type_TetR-like_transc_reg"/>
</dbReference>
<dbReference type="SUPFAM" id="SSF46689">
    <property type="entry name" value="Homeodomain-like"/>
    <property type="match status" value="1"/>
</dbReference>
<evidence type="ECO:0000256" key="1">
    <source>
        <dbReference type="ARBA" id="ARBA00023125"/>
    </source>
</evidence>
<keyword evidence="6" id="KW-1185">Reference proteome</keyword>
<organism evidence="5 6">
    <name type="scientific">Streptomyces hebeiensis</name>
    <dbReference type="NCBI Taxonomy" id="229486"/>
    <lineage>
        <taxon>Bacteria</taxon>
        <taxon>Bacillati</taxon>
        <taxon>Actinomycetota</taxon>
        <taxon>Actinomycetes</taxon>
        <taxon>Kitasatosporales</taxon>
        <taxon>Streptomycetaceae</taxon>
        <taxon>Streptomyces</taxon>
    </lineage>
</organism>
<dbReference type="PROSITE" id="PS01081">
    <property type="entry name" value="HTH_TETR_1"/>
    <property type="match status" value="1"/>
</dbReference>
<comment type="caution">
    <text evidence="5">The sequence shown here is derived from an EMBL/GenBank/DDBJ whole genome shotgun (WGS) entry which is preliminary data.</text>
</comment>
<feature type="domain" description="HTH tetR-type" evidence="4">
    <location>
        <begin position="34"/>
        <end position="94"/>
    </location>
</feature>
<evidence type="ECO:0000313" key="6">
    <source>
        <dbReference type="Proteomes" id="UP001501371"/>
    </source>
</evidence>
<evidence type="ECO:0000256" key="3">
    <source>
        <dbReference type="SAM" id="MobiDB-lite"/>
    </source>
</evidence>
<dbReference type="PROSITE" id="PS50977">
    <property type="entry name" value="HTH_TETR_2"/>
    <property type="match status" value="1"/>
</dbReference>
<proteinExistence type="predicted"/>
<feature type="DNA-binding region" description="H-T-H motif" evidence="2">
    <location>
        <begin position="57"/>
        <end position="76"/>
    </location>
</feature>